<dbReference type="RefSeq" id="XP_001425447.1">
    <property type="nucleotide sequence ID" value="XM_001425410.1"/>
</dbReference>
<dbReference type="GeneID" id="5011231"/>
<reference evidence="1 2" key="1">
    <citation type="journal article" date="2006" name="Nature">
        <title>Global trends of whole-genome duplications revealed by the ciliate Paramecium tetraurelia.</title>
        <authorList>
            <consortium name="Genoscope"/>
            <person name="Aury J.-M."/>
            <person name="Jaillon O."/>
            <person name="Duret L."/>
            <person name="Noel B."/>
            <person name="Jubin C."/>
            <person name="Porcel B.M."/>
            <person name="Segurens B."/>
            <person name="Daubin V."/>
            <person name="Anthouard V."/>
            <person name="Aiach N."/>
            <person name="Arnaiz O."/>
            <person name="Billaut A."/>
            <person name="Beisson J."/>
            <person name="Blanc I."/>
            <person name="Bouhouche K."/>
            <person name="Camara F."/>
            <person name="Duharcourt S."/>
            <person name="Guigo R."/>
            <person name="Gogendeau D."/>
            <person name="Katinka M."/>
            <person name="Keller A.-M."/>
            <person name="Kissmehl R."/>
            <person name="Klotz C."/>
            <person name="Koll F."/>
            <person name="Le Moue A."/>
            <person name="Lepere C."/>
            <person name="Malinsky S."/>
            <person name="Nowacki M."/>
            <person name="Nowak J.K."/>
            <person name="Plattner H."/>
            <person name="Poulain J."/>
            <person name="Ruiz F."/>
            <person name="Serrano V."/>
            <person name="Zagulski M."/>
            <person name="Dessen P."/>
            <person name="Betermier M."/>
            <person name="Weissenbach J."/>
            <person name="Scarpelli C."/>
            <person name="Schachter V."/>
            <person name="Sperling L."/>
            <person name="Meyer E."/>
            <person name="Cohen J."/>
            <person name="Wincker P."/>
        </authorList>
    </citation>
    <scope>NUCLEOTIDE SEQUENCE [LARGE SCALE GENOMIC DNA]</scope>
    <source>
        <strain evidence="1 2">Stock d4-2</strain>
    </source>
</reference>
<name>A0BHN2_PARTE</name>
<proteinExistence type="predicted"/>
<evidence type="ECO:0000313" key="1">
    <source>
        <dbReference type="EMBL" id="CAK58049.1"/>
    </source>
</evidence>
<protein>
    <submittedName>
        <fullName evidence="1">Uncharacterized protein</fullName>
    </submittedName>
</protein>
<dbReference type="AlphaFoldDB" id="A0BHN2"/>
<dbReference type="HOGENOM" id="CLU_2202110_0_0_1"/>
<evidence type="ECO:0000313" key="2">
    <source>
        <dbReference type="Proteomes" id="UP000000600"/>
    </source>
</evidence>
<accession>A0BHN2</accession>
<gene>
    <name evidence="1" type="ORF">GSPATT00029085001</name>
</gene>
<dbReference type="KEGG" id="ptm:GSPATT00029085001"/>
<dbReference type="Proteomes" id="UP000000600">
    <property type="component" value="Unassembled WGS sequence"/>
</dbReference>
<dbReference type="EMBL" id="CT867995">
    <property type="protein sequence ID" value="CAK58049.1"/>
    <property type="molecule type" value="Genomic_DNA"/>
</dbReference>
<keyword evidence="2" id="KW-1185">Reference proteome</keyword>
<sequence length="108" mass="12943">MDRMITLFIISNYLENYSKHLTLLRKLSVILRYLTQAFKSDELTRAWQIFFCSLIEKDKQLTSIAKYNNFLFLYFLLATKIYNAVYQKSQLKEMISSFKCNLCTQLQE</sequence>
<organism evidence="1 2">
    <name type="scientific">Paramecium tetraurelia</name>
    <dbReference type="NCBI Taxonomy" id="5888"/>
    <lineage>
        <taxon>Eukaryota</taxon>
        <taxon>Sar</taxon>
        <taxon>Alveolata</taxon>
        <taxon>Ciliophora</taxon>
        <taxon>Intramacronucleata</taxon>
        <taxon>Oligohymenophorea</taxon>
        <taxon>Peniculida</taxon>
        <taxon>Parameciidae</taxon>
        <taxon>Paramecium</taxon>
    </lineage>
</organism>
<dbReference type="InParanoid" id="A0BHN2"/>